<evidence type="ECO:0000256" key="1">
    <source>
        <dbReference type="ARBA" id="ARBA00004429"/>
    </source>
</evidence>
<dbReference type="GO" id="GO:0005886">
    <property type="term" value="C:plasma membrane"/>
    <property type="evidence" value="ECO:0007669"/>
    <property type="project" value="UniProtKB-SubCell"/>
</dbReference>
<feature type="transmembrane region" description="Helical" evidence="9">
    <location>
        <begin position="6"/>
        <end position="27"/>
    </location>
</feature>
<evidence type="ECO:0000256" key="6">
    <source>
        <dbReference type="ARBA" id="ARBA00022989"/>
    </source>
</evidence>
<evidence type="ECO:0000256" key="3">
    <source>
        <dbReference type="ARBA" id="ARBA00022475"/>
    </source>
</evidence>
<dbReference type="Proteomes" id="UP000196536">
    <property type="component" value="Unassembled WGS sequence"/>
</dbReference>
<gene>
    <name evidence="10" type="ORF">CAP51_12040</name>
</gene>
<keyword evidence="6 9" id="KW-1133">Transmembrane helix</keyword>
<dbReference type="InterPro" id="IPR052157">
    <property type="entry name" value="BCAA_transport_permease"/>
</dbReference>
<keyword evidence="3" id="KW-1003">Cell membrane</keyword>
<proteinExistence type="inferred from homology"/>
<dbReference type="EMBL" id="NEXX01000004">
    <property type="protein sequence ID" value="OUY06655.1"/>
    <property type="molecule type" value="Genomic_DNA"/>
</dbReference>
<protein>
    <submittedName>
        <fullName evidence="10">Branched-chain amino acid ABC transporter permease</fullName>
    </submittedName>
</protein>
<keyword evidence="7 9" id="KW-0472">Membrane</keyword>
<dbReference type="OrthoDB" id="9807115at2"/>
<feature type="transmembrane region" description="Helical" evidence="9">
    <location>
        <begin position="226"/>
        <end position="247"/>
    </location>
</feature>
<comment type="similarity">
    <text evidence="8">Belongs to the binding-protein-dependent transport system permease family. LivHM subfamily.</text>
</comment>
<comment type="subcellular location">
    <subcellularLocation>
        <location evidence="1">Cell inner membrane</location>
        <topology evidence="1">Multi-pass membrane protein</topology>
    </subcellularLocation>
</comment>
<comment type="caution">
    <text evidence="10">The sequence shown here is derived from an EMBL/GenBank/DDBJ whole genome shotgun (WGS) entry which is preliminary data.</text>
</comment>
<evidence type="ECO:0000256" key="4">
    <source>
        <dbReference type="ARBA" id="ARBA00022692"/>
    </source>
</evidence>
<feature type="transmembrane region" description="Helical" evidence="9">
    <location>
        <begin position="141"/>
        <end position="158"/>
    </location>
</feature>
<feature type="transmembrane region" description="Helical" evidence="9">
    <location>
        <begin position="60"/>
        <end position="82"/>
    </location>
</feature>
<keyword evidence="11" id="KW-1185">Reference proteome</keyword>
<accession>A0A1Z9YWS7</accession>
<reference evidence="10 11" key="1">
    <citation type="submission" date="2017-05" db="EMBL/GenBank/DDBJ databases">
        <title>Acinetobacter populi ANC 5415 (= PBJ7), whole genome shotgun sequencing project.</title>
        <authorList>
            <person name="Nemec A."/>
            <person name="Radolfova-Krizova L."/>
        </authorList>
    </citation>
    <scope>NUCLEOTIDE SEQUENCE [LARGE SCALE GENOMIC DNA]</scope>
    <source>
        <strain evidence="10 11">PBJ7</strain>
    </source>
</reference>
<dbReference type="GO" id="GO:0022857">
    <property type="term" value="F:transmembrane transporter activity"/>
    <property type="evidence" value="ECO:0007669"/>
    <property type="project" value="InterPro"/>
</dbReference>
<organism evidence="10 11">
    <name type="scientific">Acinetobacter populi</name>
    <dbReference type="NCBI Taxonomy" id="1582270"/>
    <lineage>
        <taxon>Bacteria</taxon>
        <taxon>Pseudomonadati</taxon>
        <taxon>Pseudomonadota</taxon>
        <taxon>Gammaproteobacteria</taxon>
        <taxon>Moraxellales</taxon>
        <taxon>Moraxellaceae</taxon>
        <taxon>Acinetobacter</taxon>
    </lineage>
</organism>
<keyword evidence="2" id="KW-0813">Transport</keyword>
<dbReference type="RefSeq" id="WP_087621012.1">
    <property type="nucleotide sequence ID" value="NZ_NEXX01000004.1"/>
</dbReference>
<sequence>MSFFLEVLLGGTLAGVMYSLVAIGFVLIYRASGVFNFAQGSLVLFSALTFVNLTERGVPFVLAFIATMLVIFLLVLLIDALILKHLINRSVMTLFMATLGLSYIIEGLAQTVWGTQVHGLDLGISDAPINLFGIMLSKFDLFATAIAGSLVIILSLLFSKTRFGIALRAVADDPLAAQSVGIRLNRIWILVWTVAGFVALVAGLLWGARLGVQFSLSLVVLKALPVLIIGGFTSISGAIVAGLIIGATEKLAEIYLGSIIGSGLENWFPYVLAILFLLVRPTGLFGQQQVERV</sequence>
<dbReference type="Pfam" id="PF02653">
    <property type="entry name" value="BPD_transp_2"/>
    <property type="match status" value="1"/>
</dbReference>
<dbReference type="GO" id="GO:0006865">
    <property type="term" value="P:amino acid transport"/>
    <property type="evidence" value="ECO:0007669"/>
    <property type="project" value="UniProtKB-KW"/>
</dbReference>
<dbReference type="AlphaFoldDB" id="A0A1Z9YWS7"/>
<keyword evidence="4 9" id="KW-0812">Transmembrane</keyword>
<dbReference type="PANTHER" id="PTHR11795">
    <property type="entry name" value="BRANCHED-CHAIN AMINO ACID TRANSPORT SYSTEM PERMEASE PROTEIN LIVH"/>
    <property type="match status" value="1"/>
</dbReference>
<feature type="transmembrane region" description="Helical" evidence="9">
    <location>
        <begin position="187"/>
        <end position="206"/>
    </location>
</feature>
<evidence type="ECO:0000256" key="9">
    <source>
        <dbReference type="SAM" id="Phobius"/>
    </source>
</evidence>
<evidence type="ECO:0000256" key="2">
    <source>
        <dbReference type="ARBA" id="ARBA00022448"/>
    </source>
</evidence>
<keyword evidence="5" id="KW-0029">Amino-acid transport</keyword>
<name>A0A1Z9YWS7_9GAMM</name>
<dbReference type="PANTHER" id="PTHR11795:SF451">
    <property type="entry name" value="ABC TRANSPORTER PERMEASE PROTEIN"/>
    <property type="match status" value="1"/>
</dbReference>
<evidence type="ECO:0000313" key="11">
    <source>
        <dbReference type="Proteomes" id="UP000196536"/>
    </source>
</evidence>
<feature type="transmembrane region" description="Helical" evidence="9">
    <location>
        <begin position="94"/>
        <end position="113"/>
    </location>
</feature>
<dbReference type="CDD" id="cd06582">
    <property type="entry name" value="TM_PBP1_LivH_like"/>
    <property type="match status" value="1"/>
</dbReference>
<evidence type="ECO:0000256" key="7">
    <source>
        <dbReference type="ARBA" id="ARBA00023136"/>
    </source>
</evidence>
<evidence type="ECO:0000313" key="10">
    <source>
        <dbReference type="EMBL" id="OUY06655.1"/>
    </source>
</evidence>
<evidence type="ECO:0000256" key="5">
    <source>
        <dbReference type="ARBA" id="ARBA00022970"/>
    </source>
</evidence>
<dbReference type="InterPro" id="IPR001851">
    <property type="entry name" value="ABC_transp_permease"/>
</dbReference>
<evidence type="ECO:0000256" key="8">
    <source>
        <dbReference type="ARBA" id="ARBA00037998"/>
    </source>
</evidence>
<feature type="transmembrane region" description="Helical" evidence="9">
    <location>
        <begin position="254"/>
        <end position="279"/>
    </location>
</feature>